<dbReference type="PANTHER" id="PTHR11439:SF483">
    <property type="entry name" value="PEPTIDE SYNTHASE GLIP-LIKE, PUTATIVE (AFU_ORTHOLOGUE AFUA_3G12920)-RELATED"/>
    <property type="match status" value="1"/>
</dbReference>
<dbReference type="Proteomes" id="UP000257109">
    <property type="component" value="Unassembled WGS sequence"/>
</dbReference>
<proteinExistence type="predicted"/>
<dbReference type="EMBL" id="QJKJ01010417">
    <property type="protein sequence ID" value="RDX73776.1"/>
    <property type="molecule type" value="Genomic_DNA"/>
</dbReference>
<evidence type="ECO:0008006" key="3">
    <source>
        <dbReference type="Google" id="ProtNLM"/>
    </source>
</evidence>
<feature type="non-terminal residue" evidence="1">
    <location>
        <position position="146"/>
    </location>
</feature>
<sequence>YSDSNIKLVGYTDSDWARDIETRKSTLGYAFHLGTGVVAWSSKKQPTIALSTTEAKYIAIISCATQAIWIRRMLEAVRYTFSASRSFLFSRRPDTALCRAHAIVTLELLVGSSSHPCRKLKLRRRRLSVEKSARLQSSRIELLKEK</sequence>
<evidence type="ECO:0000313" key="2">
    <source>
        <dbReference type="Proteomes" id="UP000257109"/>
    </source>
</evidence>
<protein>
    <recommendedName>
        <fullName evidence="3">Copia protein</fullName>
    </recommendedName>
</protein>
<dbReference type="OrthoDB" id="1428949at2759"/>
<evidence type="ECO:0000313" key="1">
    <source>
        <dbReference type="EMBL" id="RDX73776.1"/>
    </source>
</evidence>
<keyword evidence="2" id="KW-1185">Reference proteome</keyword>
<reference evidence="1" key="1">
    <citation type="submission" date="2018-05" db="EMBL/GenBank/DDBJ databases">
        <title>Draft genome of Mucuna pruriens seed.</title>
        <authorList>
            <person name="Nnadi N.E."/>
            <person name="Vos R."/>
            <person name="Hasami M.H."/>
            <person name="Devisetty U.K."/>
            <person name="Aguiy J.C."/>
        </authorList>
    </citation>
    <scope>NUCLEOTIDE SEQUENCE [LARGE SCALE GENOMIC DNA]</scope>
    <source>
        <strain evidence="1">JCA_2017</strain>
    </source>
</reference>
<name>A0A371F636_MUCPR</name>
<dbReference type="AlphaFoldDB" id="A0A371F636"/>
<gene>
    <name evidence="1" type="ORF">CR513_46561</name>
</gene>
<feature type="non-terminal residue" evidence="1">
    <location>
        <position position="1"/>
    </location>
</feature>
<dbReference type="CDD" id="cd09272">
    <property type="entry name" value="RNase_HI_RT_Ty1"/>
    <property type="match status" value="1"/>
</dbReference>
<organism evidence="1 2">
    <name type="scientific">Mucuna pruriens</name>
    <name type="common">Velvet bean</name>
    <name type="synonym">Dolichos pruriens</name>
    <dbReference type="NCBI Taxonomy" id="157652"/>
    <lineage>
        <taxon>Eukaryota</taxon>
        <taxon>Viridiplantae</taxon>
        <taxon>Streptophyta</taxon>
        <taxon>Embryophyta</taxon>
        <taxon>Tracheophyta</taxon>
        <taxon>Spermatophyta</taxon>
        <taxon>Magnoliopsida</taxon>
        <taxon>eudicotyledons</taxon>
        <taxon>Gunneridae</taxon>
        <taxon>Pentapetalae</taxon>
        <taxon>rosids</taxon>
        <taxon>fabids</taxon>
        <taxon>Fabales</taxon>
        <taxon>Fabaceae</taxon>
        <taxon>Papilionoideae</taxon>
        <taxon>50 kb inversion clade</taxon>
        <taxon>NPAAA clade</taxon>
        <taxon>indigoferoid/millettioid clade</taxon>
        <taxon>Phaseoleae</taxon>
        <taxon>Mucuna</taxon>
    </lineage>
</organism>
<dbReference type="STRING" id="157652.A0A371F636"/>
<comment type="caution">
    <text evidence="1">The sequence shown here is derived from an EMBL/GenBank/DDBJ whole genome shotgun (WGS) entry which is preliminary data.</text>
</comment>
<dbReference type="PANTHER" id="PTHR11439">
    <property type="entry name" value="GAG-POL-RELATED RETROTRANSPOSON"/>
    <property type="match status" value="1"/>
</dbReference>
<accession>A0A371F636</accession>